<evidence type="ECO:0000313" key="2">
    <source>
        <dbReference type="Proteomes" id="UP001234178"/>
    </source>
</evidence>
<gene>
    <name evidence="1" type="ORF">OUZ56_017501</name>
</gene>
<sequence length="65" mass="7371">MHLRKKKKSLREDIGKLDLGIDVRDVDFALLMGVTHEEETHVHGLCTLVEYGVVNKDNYPLIVAP</sequence>
<dbReference type="Proteomes" id="UP001234178">
    <property type="component" value="Unassembled WGS sequence"/>
</dbReference>
<accession>A0ABR0AT24</accession>
<name>A0ABR0AT24_9CRUS</name>
<reference evidence="1 2" key="1">
    <citation type="journal article" date="2023" name="Nucleic Acids Res.">
        <title>The hologenome of Daphnia magna reveals possible DNA methylation and microbiome-mediated evolution of the host genome.</title>
        <authorList>
            <person name="Chaturvedi A."/>
            <person name="Li X."/>
            <person name="Dhandapani V."/>
            <person name="Marshall H."/>
            <person name="Kissane S."/>
            <person name="Cuenca-Cambronero M."/>
            <person name="Asole G."/>
            <person name="Calvet F."/>
            <person name="Ruiz-Romero M."/>
            <person name="Marangio P."/>
            <person name="Guigo R."/>
            <person name="Rago D."/>
            <person name="Mirbahai L."/>
            <person name="Eastwood N."/>
            <person name="Colbourne J.K."/>
            <person name="Zhou J."/>
            <person name="Mallon E."/>
            <person name="Orsini L."/>
        </authorList>
    </citation>
    <scope>NUCLEOTIDE SEQUENCE [LARGE SCALE GENOMIC DNA]</scope>
    <source>
        <strain evidence="1">LRV0_1</strain>
    </source>
</reference>
<protein>
    <submittedName>
        <fullName evidence="1">Uncharacterized protein</fullName>
    </submittedName>
</protein>
<proteinExistence type="predicted"/>
<dbReference type="EMBL" id="JAOYFB010000038">
    <property type="protein sequence ID" value="KAK4028221.1"/>
    <property type="molecule type" value="Genomic_DNA"/>
</dbReference>
<keyword evidence="2" id="KW-1185">Reference proteome</keyword>
<organism evidence="1 2">
    <name type="scientific">Daphnia magna</name>
    <dbReference type="NCBI Taxonomy" id="35525"/>
    <lineage>
        <taxon>Eukaryota</taxon>
        <taxon>Metazoa</taxon>
        <taxon>Ecdysozoa</taxon>
        <taxon>Arthropoda</taxon>
        <taxon>Crustacea</taxon>
        <taxon>Branchiopoda</taxon>
        <taxon>Diplostraca</taxon>
        <taxon>Cladocera</taxon>
        <taxon>Anomopoda</taxon>
        <taxon>Daphniidae</taxon>
        <taxon>Daphnia</taxon>
    </lineage>
</organism>
<evidence type="ECO:0000313" key="1">
    <source>
        <dbReference type="EMBL" id="KAK4028221.1"/>
    </source>
</evidence>
<comment type="caution">
    <text evidence="1">The sequence shown here is derived from an EMBL/GenBank/DDBJ whole genome shotgun (WGS) entry which is preliminary data.</text>
</comment>